<evidence type="ECO:0000313" key="2">
    <source>
        <dbReference type="EMBL" id="MBE9039274.1"/>
    </source>
</evidence>
<feature type="transmembrane region" description="Helical" evidence="1">
    <location>
        <begin position="117"/>
        <end position="134"/>
    </location>
</feature>
<proteinExistence type="predicted"/>
<keyword evidence="1" id="KW-0812">Transmembrane</keyword>
<evidence type="ECO:0000313" key="3">
    <source>
        <dbReference type="Proteomes" id="UP000621799"/>
    </source>
</evidence>
<feature type="transmembrane region" description="Helical" evidence="1">
    <location>
        <begin position="155"/>
        <end position="172"/>
    </location>
</feature>
<keyword evidence="1" id="KW-0472">Membrane</keyword>
<organism evidence="2 3">
    <name type="scientific">Zarconia navalis LEGE 11467</name>
    <dbReference type="NCBI Taxonomy" id="1828826"/>
    <lineage>
        <taxon>Bacteria</taxon>
        <taxon>Bacillati</taxon>
        <taxon>Cyanobacteriota</taxon>
        <taxon>Cyanophyceae</taxon>
        <taxon>Oscillatoriophycideae</taxon>
        <taxon>Oscillatoriales</taxon>
        <taxon>Oscillatoriales incertae sedis</taxon>
        <taxon>Zarconia</taxon>
        <taxon>Zarconia navalis</taxon>
    </lineage>
</organism>
<comment type="caution">
    <text evidence="2">The sequence shown here is derived from an EMBL/GenBank/DDBJ whole genome shotgun (WGS) entry which is preliminary data.</text>
</comment>
<accession>A0A928VRY3</accession>
<reference evidence="2" key="1">
    <citation type="submission" date="2020-10" db="EMBL/GenBank/DDBJ databases">
        <authorList>
            <person name="Castelo-Branco R."/>
            <person name="Eusebio N."/>
            <person name="Adriana R."/>
            <person name="Vieira A."/>
            <person name="Brugerolle De Fraissinette N."/>
            <person name="Rezende De Castro R."/>
            <person name="Schneider M.P."/>
            <person name="Vasconcelos V."/>
            <person name="Leao P.N."/>
        </authorList>
    </citation>
    <scope>NUCLEOTIDE SEQUENCE</scope>
    <source>
        <strain evidence="2">LEGE 11467</strain>
    </source>
</reference>
<feature type="transmembrane region" description="Helical" evidence="1">
    <location>
        <begin position="221"/>
        <end position="245"/>
    </location>
</feature>
<feature type="transmembrane region" description="Helical" evidence="1">
    <location>
        <begin position="184"/>
        <end position="209"/>
    </location>
</feature>
<dbReference type="Proteomes" id="UP000621799">
    <property type="component" value="Unassembled WGS sequence"/>
</dbReference>
<dbReference type="AlphaFoldDB" id="A0A928VRY3"/>
<feature type="transmembrane region" description="Helical" evidence="1">
    <location>
        <begin position="321"/>
        <end position="342"/>
    </location>
</feature>
<keyword evidence="3" id="KW-1185">Reference proteome</keyword>
<evidence type="ECO:0000256" key="1">
    <source>
        <dbReference type="SAM" id="Phobius"/>
    </source>
</evidence>
<name>A0A928VRY3_9CYAN</name>
<feature type="transmembrane region" description="Helical" evidence="1">
    <location>
        <begin position="12"/>
        <end position="30"/>
    </location>
</feature>
<feature type="transmembrane region" description="Helical" evidence="1">
    <location>
        <begin position="265"/>
        <end position="283"/>
    </location>
</feature>
<feature type="transmembrane region" description="Helical" evidence="1">
    <location>
        <begin position="290"/>
        <end position="309"/>
    </location>
</feature>
<keyword evidence="1" id="KW-1133">Transmembrane helix</keyword>
<protein>
    <submittedName>
        <fullName evidence="2">Uncharacterized protein</fullName>
    </submittedName>
</protein>
<feature type="transmembrane region" description="Helical" evidence="1">
    <location>
        <begin position="92"/>
        <end position="111"/>
    </location>
</feature>
<gene>
    <name evidence="2" type="ORF">IQ235_00495</name>
</gene>
<dbReference type="RefSeq" id="WP_264319539.1">
    <property type="nucleotide sequence ID" value="NZ_JADEXN010000004.1"/>
</dbReference>
<dbReference type="EMBL" id="JADEXN010000004">
    <property type="protein sequence ID" value="MBE9039274.1"/>
    <property type="molecule type" value="Genomic_DNA"/>
</dbReference>
<sequence length="536" mass="60166">MIQQNDRTIPLGFWLLGVVLVIYVALCTGYRDNHWSTDAWEHHRVLKTLTEQLWNPGNPTYATDAPSARYSPYAIGWASLSRITGLDPYQTLSLAAIVNTILLITGVAALLKSFGEAPSALAGLIVMLGLYGGAPGHSNSYALSDLPWHQVNPSAFSFAITLFVWALFGRFGRKGWRDFSLPLMVVLCAIALLDHPLTGVLTQFGICLFAIAAKPPNRRRLIGGVFCLWVGVALLCSLWPWFSFIQAATTKLPFSINLGVSHKMLTQWCVPAVACGLFAFTYRERKMVRLFLLGGYVIYFAGLLVFILPPSMPGTSLLYRIPLSGLIFFHLALGVFIYRTGLLELRTWPRRLKTLVAGGRPQVPQAAIEVTMAIVLGYFLLPQFYTVLEEPHLARAYIAPLLGKENKQIDLKSRFDALLEPVGRRDVVLSDPQTMWPIPSSRGRIVYAIHPELFVPDRGEKYLDVETFFSIETSDTQRIELLEKHSVRWLVLNRNQLDESVFATLLVESAIVRRDNDFILMDAVTWREAKLPDDRK</sequence>